<dbReference type="InterPro" id="IPR001910">
    <property type="entry name" value="Inosine/uridine_hydrolase_dom"/>
</dbReference>
<evidence type="ECO:0000313" key="4">
    <source>
        <dbReference type="EMBL" id="MDR9898830.1"/>
    </source>
</evidence>
<dbReference type="PANTHER" id="PTHR12304:SF46">
    <property type="entry name" value="INOSINE-ADENOSINE-GUANOSINE-NUCLEOSIDE HYDROLASE"/>
    <property type="match status" value="1"/>
</dbReference>
<dbReference type="GO" id="GO:0005829">
    <property type="term" value="C:cytosol"/>
    <property type="evidence" value="ECO:0007669"/>
    <property type="project" value="TreeGrafter"/>
</dbReference>
<protein>
    <submittedName>
        <fullName evidence="4">Nucleoside hydrolase</fullName>
    </submittedName>
</protein>
<sequence length="349" mass="37726">MKLHFLISLVYSPVLLVTLLVTVFSQPAFGQTRDTTSKSLPMIFDDDGSPDGMIALAYMLQNPKFNIKAITISQGEAHPDLFAKNIIRLLARLKRKGIPVAAGRSLPLVGQNAFPQEWRTSSDNFWGIPLPSSEESVQPLSAPQLIVKTLKKSPQPITILATGSMTNLAQALRIEPSIASKIARVHIMGGAVYVPGNLREGSKTAKNTTAEWNIWVDPVAAQQVFSSGLPLYLTPLDATNQVKMTKADSAAWRATGTPEAIVASNLLEWFFTTISSSSVSNWDTVAAIHLSEPSFCSVTPLHLDVKTTPGDDQGRILTDSTKPPNVNVCLKPNPAALPNGFSGIFIKQN</sequence>
<dbReference type="Proteomes" id="UP000667802">
    <property type="component" value="Unassembled WGS sequence"/>
</dbReference>
<reference evidence="5" key="1">
    <citation type="journal article" date="2021" name="Science">
        <title>Hunting the eagle killer: A cyanobacterial neurotoxin causes vacuolar myelinopathy.</title>
        <authorList>
            <person name="Breinlinger S."/>
            <person name="Phillips T.J."/>
            <person name="Haram B.N."/>
            <person name="Mares J."/>
            <person name="Martinez Yerena J.A."/>
            <person name="Hrouzek P."/>
            <person name="Sobotka R."/>
            <person name="Henderson W.M."/>
            <person name="Schmieder P."/>
            <person name="Williams S.M."/>
            <person name="Lauderdale J.D."/>
            <person name="Wilde H.D."/>
            <person name="Gerrin W."/>
            <person name="Kust A."/>
            <person name="Washington J.W."/>
            <person name="Wagner C."/>
            <person name="Geier B."/>
            <person name="Liebeke M."/>
            <person name="Enke H."/>
            <person name="Niedermeyer T.H.J."/>
            <person name="Wilde S.B."/>
        </authorList>
    </citation>
    <scope>NUCLEOTIDE SEQUENCE [LARGE SCALE GENOMIC DNA]</scope>
    <source>
        <strain evidence="5">Thurmond2011</strain>
    </source>
</reference>
<dbReference type="InterPro" id="IPR023186">
    <property type="entry name" value="IUNH"/>
</dbReference>
<accession>A0AAP5IGL4</accession>
<dbReference type="RefSeq" id="WP_208341439.1">
    <property type="nucleotide sequence ID" value="NZ_CAWQFN010000884.1"/>
</dbReference>
<keyword evidence="1 4" id="KW-0378">Hydrolase</keyword>
<dbReference type="GO" id="GO:0008477">
    <property type="term" value="F:purine nucleosidase activity"/>
    <property type="evidence" value="ECO:0007669"/>
    <property type="project" value="TreeGrafter"/>
</dbReference>
<dbReference type="SUPFAM" id="SSF53590">
    <property type="entry name" value="Nucleoside hydrolase"/>
    <property type="match status" value="1"/>
</dbReference>
<evidence type="ECO:0000313" key="5">
    <source>
        <dbReference type="Proteomes" id="UP000667802"/>
    </source>
</evidence>
<evidence type="ECO:0000256" key="1">
    <source>
        <dbReference type="ARBA" id="ARBA00022801"/>
    </source>
</evidence>
<dbReference type="PANTHER" id="PTHR12304">
    <property type="entry name" value="INOSINE-URIDINE PREFERRING NUCLEOSIDE HYDROLASE"/>
    <property type="match status" value="1"/>
</dbReference>
<gene>
    <name evidence="4" type="ORF">G7B40_030365</name>
</gene>
<feature type="domain" description="Inosine/uridine-preferring nucleoside hydrolase" evidence="3">
    <location>
        <begin position="42"/>
        <end position="334"/>
    </location>
</feature>
<keyword evidence="5" id="KW-1185">Reference proteome</keyword>
<dbReference type="AlphaFoldDB" id="A0AAP5IGL4"/>
<keyword evidence="2" id="KW-0326">Glycosidase</keyword>
<dbReference type="Gene3D" id="3.90.245.10">
    <property type="entry name" value="Ribonucleoside hydrolase-like"/>
    <property type="match status" value="1"/>
</dbReference>
<dbReference type="InterPro" id="IPR036452">
    <property type="entry name" value="Ribo_hydro-like"/>
</dbReference>
<evidence type="ECO:0000256" key="2">
    <source>
        <dbReference type="ARBA" id="ARBA00023295"/>
    </source>
</evidence>
<proteinExistence type="predicted"/>
<comment type="caution">
    <text evidence="4">The sequence shown here is derived from an EMBL/GenBank/DDBJ whole genome shotgun (WGS) entry which is preliminary data.</text>
</comment>
<dbReference type="EMBL" id="JAALHA020000020">
    <property type="protein sequence ID" value="MDR9898830.1"/>
    <property type="molecule type" value="Genomic_DNA"/>
</dbReference>
<dbReference type="Pfam" id="PF01156">
    <property type="entry name" value="IU_nuc_hydro"/>
    <property type="match status" value="1"/>
</dbReference>
<dbReference type="GO" id="GO:0006152">
    <property type="term" value="P:purine nucleoside catabolic process"/>
    <property type="evidence" value="ECO:0007669"/>
    <property type="project" value="TreeGrafter"/>
</dbReference>
<evidence type="ECO:0000259" key="3">
    <source>
        <dbReference type="Pfam" id="PF01156"/>
    </source>
</evidence>
<name>A0AAP5IGL4_9CYAN</name>
<organism evidence="4 5">
    <name type="scientific">Aetokthonos hydrillicola Thurmond2011</name>
    <dbReference type="NCBI Taxonomy" id="2712845"/>
    <lineage>
        <taxon>Bacteria</taxon>
        <taxon>Bacillati</taxon>
        <taxon>Cyanobacteriota</taxon>
        <taxon>Cyanophyceae</taxon>
        <taxon>Nostocales</taxon>
        <taxon>Hapalosiphonaceae</taxon>
        <taxon>Aetokthonos</taxon>
    </lineage>
</organism>